<organism evidence="4 5">
    <name type="scientific">Trichoplusia ni</name>
    <name type="common">Cabbage looper</name>
    <dbReference type="NCBI Taxonomy" id="7111"/>
    <lineage>
        <taxon>Eukaryota</taxon>
        <taxon>Metazoa</taxon>
        <taxon>Ecdysozoa</taxon>
        <taxon>Arthropoda</taxon>
        <taxon>Hexapoda</taxon>
        <taxon>Insecta</taxon>
        <taxon>Pterygota</taxon>
        <taxon>Neoptera</taxon>
        <taxon>Endopterygota</taxon>
        <taxon>Lepidoptera</taxon>
        <taxon>Glossata</taxon>
        <taxon>Ditrysia</taxon>
        <taxon>Noctuoidea</taxon>
        <taxon>Noctuidae</taxon>
        <taxon>Plusiinae</taxon>
        <taxon>Trichoplusia</taxon>
    </lineage>
</organism>
<feature type="region of interest" description="Disordered" evidence="1">
    <location>
        <begin position="333"/>
        <end position="583"/>
    </location>
</feature>
<dbReference type="KEGG" id="tnl:113502184"/>
<gene>
    <name evidence="5" type="primary">LOC113502184</name>
</gene>
<dbReference type="OrthoDB" id="7432225at2759"/>
<feature type="compositionally biased region" description="Low complexity" evidence="1">
    <location>
        <begin position="416"/>
        <end position="442"/>
    </location>
</feature>
<keyword evidence="4" id="KW-1185">Reference proteome</keyword>
<feature type="compositionally biased region" description="Pro residues" evidence="1">
    <location>
        <begin position="380"/>
        <end position="390"/>
    </location>
</feature>
<evidence type="ECO:0000256" key="1">
    <source>
        <dbReference type="SAM" id="MobiDB-lite"/>
    </source>
</evidence>
<feature type="region of interest" description="Disordered" evidence="1">
    <location>
        <begin position="165"/>
        <end position="188"/>
    </location>
</feature>
<feature type="compositionally biased region" description="Pro residues" evidence="1">
    <location>
        <begin position="347"/>
        <end position="372"/>
    </location>
</feature>
<dbReference type="InParanoid" id="A0A7E5WFE3"/>
<evidence type="ECO:0000256" key="2">
    <source>
        <dbReference type="SAM" id="Phobius"/>
    </source>
</evidence>
<feature type="signal peptide" evidence="3">
    <location>
        <begin position="1"/>
        <end position="21"/>
    </location>
</feature>
<accession>A0A7E5WFE3</accession>
<keyword evidence="2" id="KW-1133">Transmembrane helix</keyword>
<keyword evidence="3" id="KW-0732">Signal</keyword>
<feature type="chain" id="PRO_5028858761" evidence="3">
    <location>
        <begin position="22"/>
        <end position="714"/>
    </location>
</feature>
<keyword evidence="2" id="KW-0472">Membrane</keyword>
<keyword evidence="2" id="KW-0812">Transmembrane</keyword>
<evidence type="ECO:0000313" key="4">
    <source>
        <dbReference type="Proteomes" id="UP000322000"/>
    </source>
</evidence>
<feature type="compositionally biased region" description="Low complexity" evidence="1">
    <location>
        <begin position="173"/>
        <end position="186"/>
    </location>
</feature>
<feature type="region of interest" description="Disordered" evidence="1">
    <location>
        <begin position="216"/>
        <end position="240"/>
    </location>
</feature>
<feature type="compositionally biased region" description="Pro residues" evidence="1">
    <location>
        <begin position="406"/>
        <end position="415"/>
    </location>
</feature>
<dbReference type="GeneID" id="113502184"/>
<feature type="compositionally biased region" description="Basic and acidic residues" evidence="1">
    <location>
        <begin position="491"/>
        <end position="502"/>
    </location>
</feature>
<proteinExistence type="predicted"/>
<protein>
    <submittedName>
        <fullName evidence="5">Formin-like protein 13</fullName>
    </submittedName>
</protein>
<dbReference type="Proteomes" id="UP000322000">
    <property type="component" value="Chromosome 16"/>
</dbReference>
<dbReference type="RefSeq" id="XP_026739414.1">
    <property type="nucleotide sequence ID" value="XM_026883613.1"/>
</dbReference>
<feature type="compositionally biased region" description="Basic and acidic residues" evidence="1">
    <location>
        <begin position="222"/>
        <end position="240"/>
    </location>
</feature>
<sequence>MNRVVILIVLLNCFQIYQVHSVRLPGPLVYVVTPSSRTPQNDEGRSAPFYYHKWMSRMDTPWNATDTISTTEKPKTPDLIFAEFESDNNHIKSIRKLLEKEKIQSKTTTTTTARPIYVPDEESNESSNYGLPKATTKKPQTVDMTDYFALSSNSYDSGPVYVPPKSPPIVQLPPVTTSTTPSTTTSQAPINDVQNIWHIIDNEKHNQFSQQWQEEPISSEQTIKEDKNEDQFASHEVQSNDDKMEDAAIDENFAIPGFGTNPGSGAENESRAIRTEPNFRFPYVDLKPFQMKNTKKSQFNSYSSGSKGHNMFNLDSFTEIKNPIRGEVQETGVPMRQPIDRYNPAQPYLPPQAPPAAPAVPSGPPPRPPPRPVNTVARLVPPPPPPPPSPVADDFPTPSTYDSFPPYAPAAPAPRPAVSSFMPSDDMDSDSPPSDNDGPPSDIGYRYKPPSAPSPPFAPTISPPSKPLMGYSYDKPSIMLGGKPPMADTGSKPDFDGYHYSKPEAPPSPPQDNGPNYGHHDEPPPSYKPEADYPELVFDKPPGMTGDHKGHDMGMMPPPPPQADAKPDHDSHGPPMDDHGFPHDFPGDLKFHHDFDEHDHDHYHYHHPTTTTTEMPRVNRYSYYYLGKKLYYLPLYFSVYFIVYVGALIIKAVLRHKITYPNSYRPNTNTATFFSKRSIESHLANENLHEITGRVTKAIAEAAEKYVDDRKKLQ</sequence>
<name>A0A7E5WFE3_TRINI</name>
<feature type="transmembrane region" description="Helical" evidence="2">
    <location>
        <begin position="630"/>
        <end position="654"/>
    </location>
</feature>
<feature type="compositionally biased region" description="Pro residues" evidence="1">
    <location>
        <begin position="450"/>
        <end position="466"/>
    </location>
</feature>
<dbReference type="AlphaFoldDB" id="A0A7E5WFE3"/>
<feature type="compositionally biased region" description="Basic and acidic residues" evidence="1">
    <location>
        <begin position="565"/>
        <end position="583"/>
    </location>
</feature>
<evidence type="ECO:0000313" key="5">
    <source>
        <dbReference type="RefSeq" id="XP_026739414.1"/>
    </source>
</evidence>
<evidence type="ECO:0000256" key="3">
    <source>
        <dbReference type="SAM" id="SignalP"/>
    </source>
</evidence>
<reference evidence="5" key="1">
    <citation type="submission" date="2025-08" db="UniProtKB">
        <authorList>
            <consortium name="RefSeq"/>
        </authorList>
    </citation>
    <scope>IDENTIFICATION</scope>
</reference>